<dbReference type="Proteomes" id="UP000068243">
    <property type="component" value="Unassembled WGS sequence"/>
</dbReference>
<keyword evidence="2" id="KW-0812">Transmembrane</keyword>
<dbReference type="PANTHER" id="PTHR37488:SF8">
    <property type="entry name" value="DUF1275 DOMAIN PROTEIN (AFU_ORTHOLOGUE AFUA_5G13060)"/>
    <property type="match status" value="1"/>
</dbReference>
<dbReference type="PANTHER" id="PTHR37488">
    <property type="entry name" value="DUF1275 DOMAIN-CONTAINING PROTEIN"/>
    <property type="match status" value="1"/>
</dbReference>
<accession>A0A100IDG7</accession>
<keyword evidence="2" id="KW-0472">Membrane</keyword>
<evidence type="ECO:0000313" key="3">
    <source>
        <dbReference type="EMBL" id="GAQ39240.1"/>
    </source>
</evidence>
<gene>
    <name evidence="3" type="ORF">ABL_03027</name>
</gene>
<dbReference type="AlphaFoldDB" id="A0A100IDG7"/>
<evidence type="ECO:0000313" key="4">
    <source>
        <dbReference type="Proteomes" id="UP000068243"/>
    </source>
</evidence>
<dbReference type="InterPro" id="IPR010699">
    <property type="entry name" value="DUF1275"/>
</dbReference>
<dbReference type="VEuPathDB" id="FungiDB:ATCC64974_47680"/>
<feature type="transmembrane region" description="Helical" evidence="2">
    <location>
        <begin position="125"/>
        <end position="145"/>
    </location>
</feature>
<name>A0A100IDG7_ASPNG</name>
<proteinExistence type="predicted"/>
<keyword evidence="2" id="KW-1133">Transmembrane helix</keyword>
<reference evidence="4" key="1">
    <citation type="journal article" date="2016" name="Genome Announc.">
        <title>Draft genome sequence of Aspergillus niger strain An76.</title>
        <authorList>
            <person name="Gong W."/>
            <person name="Cheng Z."/>
            <person name="Zhang H."/>
            <person name="Liu L."/>
            <person name="Gao P."/>
            <person name="Wang L."/>
        </authorList>
    </citation>
    <scope>NUCLEOTIDE SEQUENCE [LARGE SCALE GENOMIC DNA]</scope>
    <source>
        <strain evidence="4">An76</strain>
    </source>
</reference>
<dbReference type="PaxDb" id="5061-CADANGAP00005788"/>
<evidence type="ECO:0000256" key="2">
    <source>
        <dbReference type="SAM" id="Phobius"/>
    </source>
</evidence>
<feature type="compositionally biased region" description="Polar residues" evidence="1">
    <location>
        <begin position="17"/>
        <end position="30"/>
    </location>
</feature>
<dbReference type="OMA" id="IDTRWGD"/>
<dbReference type="VEuPathDB" id="FungiDB:M747DRAFT_321163"/>
<feature type="transmembrane region" description="Helical" evidence="2">
    <location>
        <begin position="99"/>
        <end position="119"/>
    </location>
</feature>
<dbReference type="VEuPathDB" id="FungiDB:ASPNIDRAFT2_1184204"/>
<sequence>MSEPFHPAKSPALPVVESSTDTKSPQSQQTKVRRLRETVDSNYADIICIILCFVTGLCDSSAFNAWSCFLAMQTGNTVVLGLGAASLPKDDSDSWLKSIVSIASFVTGSFIFSFVGRHLGPARRGTLFASFMVQVILIVIAVSLIQSGLIAESEADVISGHHHGGKLLELIPIGLLAFQSSGSINSTRSLGFNEIPSVVITSVYFDIASDKNILAVQNVKRNRRIAGVVALLIGAIVGGWLNRSAGGMASTFWLAAGIKFLIGLGWLVWMPVRN</sequence>
<dbReference type="Pfam" id="PF06912">
    <property type="entry name" value="DUF1275"/>
    <property type="match status" value="1"/>
</dbReference>
<dbReference type="EMBL" id="BCMY01000004">
    <property type="protein sequence ID" value="GAQ39240.1"/>
    <property type="molecule type" value="Genomic_DNA"/>
</dbReference>
<evidence type="ECO:0000256" key="1">
    <source>
        <dbReference type="SAM" id="MobiDB-lite"/>
    </source>
</evidence>
<dbReference type="OrthoDB" id="5288586at2759"/>
<dbReference type="VEuPathDB" id="FungiDB:An07g06330"/>
<comment type="caution">
    <text evidence="3">The sequence shown here is derived from an EMBL/GenBank/DDBJ whole genome shotgun (WGS) entry which is preliminary data.</text>
</comment>
<feature type="transmembrane region" description="Helical" evidence="2">
    <location>
        <begin position="225"/>
        <end position="242"/>
    </location>
</feature>
<organism evidence="3 4">
    <name type="scientific">Aspergillus niger</name>
    <dbReference type="NCBI Taxonomy" id="5061"/>
    <lineage>
        <taxon>Eukaryota</taxon>
        <taxon>Fungi</taxon>
        <taxon>Dikarya</taxon>
        <taxon>Ascomycota</taxon>
        <taxon>Pezizomycotina</taxon>
        <taxon>Eurotiomycetes</taxon>
        <taxon>Eurotiomycetidae</taxon>
        <taxon>Eurotiales</taxon>
        <taxon>Aspergillaceae</taxon>
        <taxon>Aspergillus</taxon>
        <taxon>Aspergillus subgen. Circumdati</taxon>
    </lineage>
</organism>
<feature type="region of interest" description="Disordered" evidence="1">
    <location>
        <begin position="1"/>
        <end position="31"/>
    </location>
</feature>
<feature type="transmembrane region" description="Helical" evidence="2">
    <location>
        <begin position="248"/>
        <end position="269"/>
    </location>
</feature>
<protein>
    <submittedName>
        <fullName evidence="3">DUF1275 domain protein</fullName>
    </submittedName>
</protein>
<feature type="transmembrane region" description="Helical" evidence="2">
    <location>
        <begin position="69"/>
        <end position="87"/>
    </location>
</feature>